<evidence type="ECO:0000256" key="1">
    <source>
        <dbReference type="SAM" id="Phobius"/>
    </source>
</evidence>
<gene>
    <name evidence="2" type="ORF">V6255_07615</name>
</gene>
<keyword evidence="1" id="KW-0472">Membrane</keyword>
<dbReference type="RefSeq" id="WP_341627608.1">
    <property type="nucleotide sequence ID" value="NZ_JBAKBA010000013.1"/>
</dbReference>
<name>A0ABU9HAV1_9GAMM</name>
<evidence type="ECO:0000313" key="2">
    <source>
        <dbReference type="EMBL" id="MEL0659007.1"/>
    </source>
</evidence>
<dbReference type="PANTHER" id="PTHR45228">
    <property type="entry name" value="CYCLIC DI-GMP PHOSPHODIESTERASE TM_0186-RELATED"/>
    <property type="match status" value="1"/>
</dbReference>
<dbReference type="Proteomes" id="UP001366060">
    <property type="component" value="Unassembled WGS sequence"/>
</dbReference>
<keyword evidence="1" id="KW-1133">Transmembrane helix</keyword>
<evidence type="ECO:0000313" key="3">
    <source>
        <dbReference type="Proteomes" id="UP001366060"/>
    </source>
</evidence>
<reference evidence="2 3" key="1">
    <citation type="submission" date="2024-02" db="EMBL/GenBank/DDBJ databases">
        <title>Bacteria isolated from the canopy kelp, Nereocystis luetkeana.</title>
        <authorList>
            <person name="Pfister C.A."/>
            <person name="Younker I.T."/>
            <person name="Light S.H."/>
        </authorList>
    </citation>
    <scope>NUCLEOTIDE SEQUENCE [LARGE SCALE GENOMIC DNA]</scope>
    <source>
        <strain evidence="2 3">TI.2.07</strain>
    </source>
</reference>
<dbReference type="Gene3D" id="6.10.340.10">
    <property type="match status" value="1"/>
</dbReference>
<proteinExistence type="predicted"/>
<comment type="caution">
    <text evidence="2">The sequence shown here is derived from an EMBL/GenBank/DDBJ whole genome shotgun (WGS) entry which is preliminary data.</text>
</comment>
<accession>A0ABU9HAV1</accession>
<dbReference type="Pfam" id="PF13487">
    <property type="entry name" value="HD_5"/>
    <property type="match status" value="1"/>
</dbReference>
<protein>
    <submittedName>
        <fullName evidence="2">HD domain-containing phosphohydrolase</fullName>
    </submittedName>
</protein>
<organism evidence="2 3">
    <name type="scientific">Psychromonas arctica</name>
    <dbReference type="NCBI Taxonomy" id="168275"/>
    <lineage>
        <taxon>Bacteria</taxon>
        <taxon>Pseudomonadati</taxon>
        <taxon>Pseudomonadota</taxon>
        <taxon>Gammaproteobacteria</taxon>
        <taxon>Alteromonadales</taxon>
        <taxon>Psychromonadaceae</taxon>
        <taxon>Psychromonas</taxon>
    </lineage>
</organism>
<sequence length="795" mass="90843">MSTKTKKTTRSIRFTLIRTFIFLCFLVTTVAISLQYYANQLIAQKSALQLFNAKALIISNNIKQKDNVINHYSTLLSKFNKLIINQKLHPDALQLFANIMEENQSYNSISLGFKNGDLQQLIHLNKPQNNQDFPKVESATWLLVSIAQQGDQKIRQFSYFNDTFHFISQHQETTNENVTNLSWYKEAKILTTNKSKLFSLANSSSLGQTYSITIPHTKTVLAIDVTLDPFSEFVQKTNDNNQNQLLNEIYLFNGTGHLLGSNQKLIQLNNTDKLLFIPYPELTELALHKPSLNKLNSITINNKPYYAYVAEVDDKTTINSYLAILVPKETLLLPSIKTLIQISVICLVLLLILSWCFSSPLTNTIKALLGEAKKAKSQDYTQLQHIVSRVTEVKELNSSMLEMSQTIEEYQAQQKQMTDLFIKQIAQAIDDKSPYTFGHANRVPELGLMLAKASLKSDSPVFELANEEMLNEFSSNAWSHHYGKLTTAQQVVSKGTKLEASYNRIHEIRMRFEILWRDAEINYFKQSRTNPEQNKPLKEALIKQQLQLMRDFGFVAKANLGDTEITEQDLIRLHKIGAQTWLRYFDDRLGLSSIEKLNLTAKKQKLPAQETLLSDKKEHIIKRNNITQVDSGIKIEVADHLYNFGELYNLSIPHGTLTVEDKFEINQNIINTINLLKALPTTHKQTTEIKDLSTYHPVLKRVVFPSTSKEKGFSITQNILLITDIFETLTSIKKPQQPVESLSNAIDILHQLAIDQIIDINLFKLFLSSGVYIKYANKFLHETQIGEVEISKYLN</sequence>
<dbReference type="PANTHER" id="PTHR45228:SF5">
    <property type="entry name" value="CYCLIC DI-GMP PHOSPHODIESTERASE VC_1348-RELATED"/>
    <property type="match status" value="1"/>
</dbReference>
<dbReference type="Gene3D" id="1.10.3210.10">
    <property type="entry name" value="Hypothetical protein af1432"/>
    <property type="match status" value="1"/>
</dbReference>
<keyword evidence="1" id="KW-0812">Transmembrane</keyword>
<dbReference type="InterPro" id="IPR052020">
    <property type="entry name" value="Cyclic_di-GMP/3'3'-cGAMP_PDE"/>
</dbReference>
<feature type="transmembrane region" description="Helical" evidence="1">
    <location>
        <begin position="20"/>
        <end position="38"/>
    </location>
</feature>
<dbReference type="EMBL" id="JBAKBA010000013">
    <property type="protein sequence ID" value="MEL0659007.1"/>
    <property type="molecule type" value="Genomic_DNA"/>
</dbReference>
<keyword evidence="3" id="KW-1185">Reference proteome</keyword>